<dbReference type="Gene3D" id="3.80.10.10">
    <property type="entry name" value="Ribonuclease Inhibitor"/>
    <property type="match status" value="1"/>
</dbReference>
<comment type="caution">
    <text evidence="3">The sequence shown here is derived from an EMBL/GenBank/DDBJ whole genome shotgun (WGS) entry which is preliminary data.</text>
</comment>
<dbReference type="InterPro" id="IPR032675">
    <property type="entry name" value="LRR_dom_sf"/>
</dbReference>
<sequence length="407" mass="46125">MMATYSQNKKDEGDASTIDIISNLPECIKEMILVKLPIKEAVRTCVLSKDWRRTWSKVQYLYINVGNEGSKLENTIKFIDHVLNLHNGNVTMLELSGVKPSEVDFERWMVKLSRMQIGKLILKLDCERSPMSRRSCQVTGHCAMKLPHGFSGFKLLYSLHFLGTCKINETDMAKLISSCPLLEDLFLDGFNYCALKIHALNLKKIWILGSFGDLYLQTPKLLKVFIAIMYYKKKVVIGSNLIQALSSISHIQTLTIYCQCPDPLIGSLKAKFPPILGNLIRLEIFLQPSSSPQLTFAILLFQNSPRLQAISLLLQPLQFPSISSTYEQLESSQPGLFPSLRYIHIKPAPGIDCSIAFAKFILKNAPALERLTIWENVQDSEASKLRELSATAEIVFNKHFSISSWYW</sequence>
<dbReference type="PANTHER" id="PTHR31900:SF27">
    <property type="entry name" value="FBD DOMAIN-CONTAINING PROTEIN"/>
    <property type="match status" value="1"/>
</dbReference>
<name>A0AAV8G497_9POAL</name>
<dbReference type="SUPFAM" id="SSF52047">
    <property type="entry name" value="RNI-like"/>
    <property type="match status" value="1"/>
</dbReference>
<dbReference type="InterPro" id="IPR001810">
    <property type="entry name" value="F-box_dom"/>
</dbReference>
<protein>
    <submittedName>
        <fullName evidence="3">F-box/RNI-like/FBD-like domains-containing protein</fullName>
    </submittedName>
</protein>
<keyword evidence="4" id="KW-1185">Reference proteome</keyword>
<dbReference type="InterPro" id="IPR036047">
    <property type="entry name" value="F-box-like_dom_sf"/>
</dbReference>
<dbReference type="CDD" id="cd22160">
    <property type="entry name" value="F-box_AtFBL13-like"/>
    <property type="match status" value="1"/>
</dbReference>
<evidence type="ECO:0000259" key="1">
    <source>
        <dbReference type="Pfam" id="PF00646"/>
    </source>
</evidence>
<dbReference type="PANTHER" id="PTHR31900">
    <property type="entry name" value="F-BOX/RNI SUPERFAMILY PROTEIN-RELATED"/>
    <property type="match status" value="1"/>
</dbReference>
<dbReference type="Proteomes" id="UP001140206">
    <property type="component" value="Chromosome 2"/>
</dbReference>
<accession>A0AAV8G497</accession>
<evidence type="ECO:0000313" key="3">
    <source>
        <dbReference type="EMBL" id="KAJ4799919.1"/>
    </source>
</evidence>
<dbReference type="Pfam" id="PF00646">
    <property type="entry name" value="F-box"/>
    <property type="match status" value="1"/>
</dbReference>
<dbReference type="Pfam" id="PF08387">
    <property type="entry name" value="FBD"/>
    <property type="match status" value="1"/>
</dbReference>
<evidence type="ECO:0000259" key="2">
    <source>
        <dbReference type="Pfam" id="PF08387"/>
    </source>
</evidence>
<reference evidence="3" key="1">
    <citation type="submission" date="2022-08" db="EMBL/GenBank/DDBJ databases">
        <authorList>
            <person name="Marques A."/>
        </authorList>
    </citation>
    <scope>NUCLEOTIDE SEQUENCE</scope>
    <source>
        <strain evidence="3">RhyPub2mFocal</strain>
        <tissue evidence="3">Leaves</tissue>
    </source>
</reference>
<proteinExistence type="predicted"/>
<organism evidence="3 4">
    <name type="scientific">Rhynchospora pubera</name>
    <dbReference type="NCBI Taxonomy" id="906938"/>
    <lineage>
        <taxon>Eukaryota</taxon>
        <taxon>Viridiplantae</taxon>
        <taxon>Streptophyta</taxon>
        <taxon>Embryophyta</taxon>
        <taxon>Tracheophyta</taxon>
        <taxon>Spermatophyta</taxon>
        <taxon>Magnoliopsida</taxon>
        <taxon>Liliopsida</taxon>
        <taxon>Poales</taxon>
        <taxon>Cyperaceae</taxon>
        <taxon>Cyperoideae</taxon>
        <taxon>Rhynchosporeae</taxon>
        <taxon>Rhynchospora</taxon>
    </lineage>
</organism>
<dbReference type="InterPro" id="IPR050232">
    <property type="entry name" value="FBL13/AtMIF1-like"/>
</dbReference>
<dbReference type="AlphaFoldDB" id="A0AAV8G497"/>
<dbReference type="InterPro" id="IPR053781">
    <property type="entry name" value="F-box_AtFBL13-like"/>
</dbReference>
<evidence type="ECO:0000313" key="4">
    <source>
        <dbReference type="Proteomes" id="UP001140206"/>
    </source>
</evidence>
<gene>
    <name evidence="3" type="ORF">LUZ62_051165</name>
</gene>
<dbReference type="EMBL" id="JAMFTS010000002">
    <property type="protein sequence ID" value="KAJ4799919.1"/>
    <property type="molecule type" value="Genomic_DNA"/>
</dbReference>
<feature type="domain" description="FBD" evidence="2">
    <location>
        <begin position="339"/>
        <end position="373"/>
    </location>
</feature>
<feature type="domain" description="F-box" evidence="1">
    <location>
        <begin position="21"/>
        <end position="58"/>
    </location>
</feature>
<dbReference type="SUPFAM" id="SSF81383">
    <property type="entry name" value="F-box domain"/>
    <property type="match status" value="1"/>
</dbReference>
<dbReference type="InterPro" id="IPR006566">
    <property type="entry name" value="FBD"/>
</dbReference>